<dbReference type="CDD" id="cd02068">
    <property type="entry name" value="radical_SAM_B12_BD"/>
    <property type="match status" value="1"/>
</dbReference>
<comment type="cofactor">
    <cofactor evidence="1">
        <name>[4Fe-4S] cluster</name>
        <dbReference type="ChEBI" id="CHEBI:49883"/>
    </cofactor>
</comment>
<dbReference type="InterPro" id="IPR007197">
    <property type="entry name" value="rSAM"/>
</dbReference>
<dbReference type="Pfam" id="PF02310">
    <property type="entry name" value="B12-binding"/>
    <property type="match status" value="1"/>
</dbReference>
<evidence type="ECO:0000256" key="1">
    <source>
        <dbReference type="ARBA" id="ARBA00001966"/>
    </source>
</evidence>
<dbReference type="GO" id="GO:0003824">
    <property type="term" value="F:catalytic activity"/>
    <property type="evidence" value="ECO:0007669"/>
    <property type="project" value="InterPro"/>
</dbReference>
<evidence type="ECO:0000256" key="3">
    <source>
        <dbReference type="ARBA" id="ARBA00022679"/>
    </source>
</evidence>
<dbReference type="InterPro" id="IPR036724">
    <property type="entry name" value="Cobalamin-bd_sf"/>
</dbReference>
<evidence type="ECO:0000256" key="2">
    <source>
        <dbReference type="ARBA" id="ARBA00022603"/>
    </source>
</evidence>
<dbReference type="InterPro" id="IPR023404">
    <property type="entry name" value="rSAM_horseshoe"/>
</dbReference>
<dbReference type="Gene3D" id="3.40.50.280">
    <property type="entry name" value="Cobalamin-binding domain"/>
    <property type="match status" value="1"/>
</dbReference>
<evidence type="ECO:0000259" key="9">
    <source>
        <dbReference type="PROSITE" id="PS51918"/>
    </source>
</evidence>
<proteinExistence type="predicted"/>
<dbReference type="SUPFAM" id="SSF52242">
    <property type="entry name" value="Cobalamin (vitamin B12)-binding domain"/>
    <property type="match status" value="1"/>
</dbReference>
<accession>A0A178MY90</accession>
<keyword evidence="7" id="KW-0411">Iron-sulfur</keyword>
<evidence type="ECO:0000256" key="5">
    <source>
        <dbReference type="ARBA" id="ARBA00022723"/>
    </source>
</evidence>
<dbReference type="Pfam" id="PF04055">
    <property type="entry name" value="Radical_SAM"/>
    <property type="match status" value="1"/>
</dbReference>
<dbReference type="RefSeq" id="WP_068498008.1">
    <property type="nucleotide sequence ID" value="NZ_LWQU01000104.1"/>
</dbReference>
<feature type="domain" description="Radical SAM core" evidence="9">
    <location>
        <begin position="170"/>
        <end position="404"/>
    </location>
</feature>
<dbReference type="EMBL" id="LWQU01000104">
    <property type="protein sequence ID" value="OAN54995.1"/>
    <property type="molecule type" value="Genomic_DNA"/>
</dbReference>
<keyword evidence="11" id="KW-1185">Reference proteome</keyword>
<dbReference type="InterPro" id="IPR051198">
    <property type="entry name" value="BchE-like"/>
</dbReference>
<dbReference type="InterPro" id="IPR006638">
    <property type="entry name" value="Elp3/MiaA/NifB-like_rSAM"/>
</dbReference>
<dbReference type="CDD" id="cd01335">
    <property type="entry name" value="Radical_SAM"/>
    <property type="match status" value="1"/>
</dbReference>
<dbReference type="SMART" id="SM00729">
    <property type="entry name" value="Elp3"/>
    <property type="match status" value="1"/>
</dbReference>
<dbReference type="SFLD" id="SFLDG01123">
    <property type="entry name" value="methyltransferase_(Class_B)"/>
    <property type="match status" value="1"/>
</dbReference>
<evidence type="ECO:0000256" key="7">
    <source>
        <dbReference type="ARBA" id="ARBA00023014"/>
    </source>
</evidence>
<dbReference type="GO" id="GO:0031419">
    <property type="term" value="F:cobalamin binding"/>
    <property type="evidence" value="ECO:0007669"/>
    <property type="project" value="InterPro"/>
</dbReference>
<dbReference type="STRING" id="1437059.A6A05_00090"/>
<organism evidence="10 11">
    <name type="scientific">Magnetospirillum moscoviense</name>
    <dbReference type="NCBI Taxonomy" id="1437059"/>
    <lineage>
        <taxon>Bacteria</taxon>
        <taxon>Pseudomonadati</taxon>
        <taxon>Pseudomonadota</taxon>
        <taxon>Alphaproteobacteria</taxon>
        <taxon>Rhodospirillales</taxon>
        <taxon>Rhodospirillaceae</taxon>
        <taxon>Magnetospirillum</taxon>
    </lineage>
</organism>
<keyword evidence="2" id="KW-0489">Methyltransferase</keyword>
<keyword evidence="6" id="KW-0408">Iron</keyword>
<dbReference type="InterPro" id="IPR058240">
    <property type="entry name" value="rSAM_sf"/>
</dbReference>
<protein>
    <submittedName>
        <fullName evidence="10">Uncharacterized protein</fullName>
    </submittedName>
</protein>
<dbReference type="GO" id="GO:0046872">
    <property type="term" value="F:metal ion binding"/>
    <property type="evidence" value="ECO:0007669"/>
    <property type="project" value="UniProtKB-KW"/>
</dbReference>
<dbReference type="PANTHER" id="PTHR43409:SF7">
    <property type="entry name" value="BLL1977 PROTEIN"/>
    <property type="match status" value="1"/>
</dbReference>
<keyword evidence="5" id="KW-0479">Metal-binding</keyword>
<name>A0A178MY90_9PROT</name>
<keyword evidence="3" id="KW-0808">Transferase</keyword>
<evidence type="ECO:0000259" key="8">
    <source>
        <dbReference type="PROSITE" id="PS51332"/>
    </source>
</evidence>
<evidence type="ECO:0000313" key="10">
    <source>
        <dbReference type="EMBL" id="OAN54995.1"/>
    </source>
</evidence>
<keyword evidence="4" id="KW-0949">S-adenosyl-L-methionine</keyword>
<dbReference type="PANTHER" id="PTHR43409">
    <property type="entry name" value="ANAEROBIC MAGNESIUM-PROTOPORPHYRIN IX MONOMETHYL ESTER CYCLASE-RELATED"/>
    <property type="match status" value="1"/>
</dbReference>
<dbReference type="SFLD" id="SFLDS00029">
    <property type="entry name" value="Radical_SAM"/>
    <property type="match status" value="1"/>
</dbReference>
<dbReference type="PROSITE" id="PS51918">
    <property type="entry name" value="RADICAL_SAM"/>
    <property type="match status" value="1"/>
</dbReference>
<gene>
    <name evidence="10" type="ORF">A6A05_00090</name>
</gene>
<dbReference type="InterPro" id="IPR006158">
    <property type="entry name" value="Cobalamin-bd"/>
</dbReference>
<dbReference type="InterPro" id="IPR034466">
    <property type="entry name" value="Methyltransferase_Class_B"/>
</dbReference>
<dbReference type="GO" id="GO:0051539">
    <property type="term" value="F:4 iron, 4 sulfur cluster binding"/>
    <property type="evidence" value="ECO:0007669"/>
    <property type="project" value="UniProtKB-KW"/>
</dbReference>
<dbReference type="PROSITE" id="PS51332">
    <property type="entry name" value="B12_BINDING"/>
    <property type="match status" value="1"/>
</dbReference>
<evidence type="ECO:0000313" key="11">
    <source>
        <dbReference type="Proteomes" id="UP000078543"/>
    </source>
</evidence>
<dbReference type="Proteomes" id="UP000078543">
    <property type="component" value="Unassembled WGS sequence"/>
</dbReference>
<dbReference type="SUPFAM" id="SSF102114">
    <property type="entry name" value="Radical SAM enzymes"/>
    <property type="match status" value="1"/>
</dbReference>
<feature type="domain" description="B12-binding" evidence="8">
    <location>
        <begin position="1"/>
        <end position="131"/>
    </location>
</feature>
<dbReference type="Gene3D" id="3.80.30.20">
    <property type="entry name" value="tm_1862 like domain"/>
    <property type="match status" value="1"/>
</dbReference>
<evidence type="ECO:0000256" key="6">
    <source>
        <dbReference type="ARBA" id="ARBA00023004"/>
    </source>
</evidence>
<comment type="caution">
    <text evidence="10">The sequence shown here is derived from an EMBL/GenBank/DDBJ whole genome shotgun (WGS) entry which is preliminary data.</text>
</comment>
<dbReference type="AlphaFoldDB" id="A0A178MY90"/>
<reference evidence="10 11" key="1">
    <citation type="submission" date="2016-04" db="EMBL/GenBank/DDBJ databases">
        <title>Draft genome sequence of freshwater magnetotactic bacteria Magnetospirillum marisnigri SP-1 and Magnetospirillum moscoviense BB-1.</title>
        <authorList>
            <person name="Koziaeva V."/>
            <person name="Dziuba M.V."/>
            <person name="Ivanov T.M."/>
            <person name="Kuznetsov B."/>
            <person name="Grouzdev D.S."/>
        </authorList>
    </citation>
    <scope>NUCLEOTIDE SEQUENCE [LARGE SCALE GENOMIC DNA]</scope>
    <source>
        <strain evidence="10 11">BB-1</strain>
    </source>
</reference>
<evidence type="ECO:0000256" key="4">
    <source>
        <dbReference type="ARBA" id="ARBA00022691"/>
    </source>
</evidence>
<sequence>MKILFVTSHLFYSEPLGVMLLSAIAKRKGHQTRLCVLTRQSMEEALREFEPDVIGYSTITANEQFFIDGDNEVKDYMRQTGRKVWRVMGGPHPTYFPEVLDKMGLDAIVVGHGDNALPAILDRIEAGQDFSGIPNVLQSSGDTLIKEVIEDLDSLPFLDRSLIYDFDPNLQRVGIRSFQTQRGCPYKCTYCFNHAFNRMFKGDGRKLFVRRSVDHLLAEIKHVRETYPQLRFIRFSDDVFAIRADAWLEEFAERYSAEIGLPFYCLIRADGLTDDVGRLLKKAGCCSVSMSIETGVLEARMTVLKRNMPDKVMLDAYEVSRKYGIYTHSNTMLGLPGTTLEDDFTSINFARKASPTATTFSVFCPFPKTELTEYAKLKNVLPDDFDYNNTYRNESVLTNYTPIERRIQVNLVYLGPIFCNLPDFMQPMLKPLASLPITSVYNFIGSIFNTYLLSFRIFRGAQPSDPVSWIKAAWRAVYYYFFSGQKQKRRNKTASVATAATDAAS</sequence>
<dbReference type="GO" id="GO:0005829">
    <property type="term" value="C:cytosol"/>
    <property type="evidence" value="ECO:0007669"/>
    <property type="project" value="TreeGrafter"/>
</dbReference>
<dbReference type="SFLD" id="SFLDG01082">
    <property type="entry name" value="B12-binding_domain_containing"/>
    <property type="match status" value="1"/>
</dbReference>